<dbReference type="RefSeq" id="WP_219780913.1">
    <property type="nucleotide sequence ID" value="NZ_JAHXPT010000014.1"/>
</dbReference>
<comment type="caution">
    <text evidence="1">The sequence shown here is derived from an EMBL/GenBank/DDBJ whole genome shotgun (WGS) entry which is preliminary data.</text>
</comment>
<sequence>MSCFESKKINNKKEIKNEKSSEFIDDSVIVYIDKENSADLENWMINGYKEMAEINLELSMVGFEKLLNDFNEYETWLCGV</sequence>
<dbReference type="EMBL" id="JAHXPT010000014">
    <property type="protein sequence ID" value="MBW6411450.1"/>
    <property type="molecule type" value="Genomic_DNA"/>
</dbReference>
<evidence type="ECO:0000313" key="1">
    <source>
        <dbReference type="EMBL" id="MBW6411450.1"/>
    </source>
</evidence>
<organism evidence="1 2">
    <name type="scientific">Clostridium weizhouense</name>
    <dbReference type="NCBI Taxonomy" id="2859781"/>
    <lineage>
        <taxon>Bacteria</taxon>
        <taxon>Bacillati</taxon>
        <taxon>Bacillota</taxon>
        <taxon>Clostridia</taxon>
        <taxon>Eubacteriales</taxon>
        <taxon>Clostridiaceae</taxon>
        <taxon>Clostridium</taxon>
    </lineage>
</organism>
<dbReference type="Proteomes" id="UP001519921">
    <property type="component" value="Unassembled WGS sequence"/>
</dbReference>
<gene>
    <name evidence="1" type="ORF">KYD98_15270</name>
</gene>
<keyword evidence="2" id="KW-1185">Reference proteome</keyword>
<proteinExistence type="predicted"/>
<evidence type="ECO:0000313" key="2">
    <source>
        <dbReference type="Proteomes" id="UP001519921"/>
    </source>
</evidence>
<dbReference type="InterPro" id="IPR013321">
    <property type="entry name" value="Arc_rbn_hlx_hlx"/>
</dbReference>
<dbReference type="Gene3D" id="1.10.1220.10">
    <property type="entry name" value="Met repressor-like"/>
    <property type="match status" value="1"/>
</dbReference>
<protein>
    <submittedName>
        <fullName evidence="1">Uncharacterized protein</fullName>
    </submittedName>
</protein>
<reference evidence="1 2" key="1">
    <citation type="submission" date="2021-07" db="EMBL/GenBank/DDBJ databases">
        <title>Clostridium weizhouense sp. nov., an anaerobic bacterium isolated from activated sludge of Petroleum wastewater.</title>
        <authorList>
            <person name="Li Q."/>
        </authorList>
    </citation>
    <scope>NUCLEOTIDE SEQUENCE [LARGE SCALE GENOMIC DNA]</scope>
    <source>
        <strain evidence="1 2">YB-6</strain>
    </source>
</reference>
<name>A0ABS7AUS8_9CLOT</name>
<accession>A0ABS7AUS8</accession>